<evidence type="ECO:0000256" key="4">
    <source>
        <dbReference type="ARBA" id="ARBA00023136"/>
    </source>
</evidence>
<reference evidence="9" key="2">
    <citation type="submission" date="2022-07" db="EMBL/GenBank/DDBJ databases">
        <authorList>
            <person name="Goncalves M.F.M."/>
            <person name="Hilario S."/>
            <person name="Van De Peer Y."/>
            <person name="Esteves A.C."/>
            <person name="Alves A."/>
        </authorList>
    </citation>
    <scope>NUCLEOTIDE SEQUENCE</scope>
    <source>
        <strain evidence="9">MUM 19.33</strain>
    </source>
</reference>
<feature type="region of interest" description="Disordered" evidence="6">
    <location>
        <begin position="277"/>
        <end position="299"/>
    </location>
</feature>
<dbReference type="InterPro" id="IPR049326">
    <property type="entry name" value="Rhodopsin_dom_fungi"/>
</dbReference>
<evidence type="ECO:0000256" key="7">
    <source>
        <dbReference type="SAM" id="Phobius"/>
    </source>
</evidence>
<evidence type="ECO:0000256" key="2">
    <source>
        <dbReference type="ARBA" id="ARBA00022692"/>
    </source>
</evidence>
<proteinExistence type="inferred from homology"/>
<dbReference type="InterPro" id="IPR052337">
    <property type="entry name" value="SAT4-like"/>
</dbReference>
<gene>
    <name evidence="9" type="ORF">J7T54_003969</name>
</gene>
<feature type="transmembrane region" description="Helical" evidence="7">
    <location>
        <begin position="88"/>
        <end position="113"/>
    </location>
</feature>
<evidence type="ECO:0000256" key="3">
    <source>
        <dbReference type="ARBA" id="ARBA00022989"/>
    </source>
</evidence>
<keyword evidence="3 7" id="KW-1133">Transmembrane helix</keyword>
<evidence type="ECO:0000256" key="5">
    <source>
        <dbReference type="ARBA" id="ARBA00038359"/>
    </source>
</evidence>
<dbReference type="Proteomes" id="UP001055219">
    <property type="component" value="Unassembled WGS sequence"/>
</dbReference>
<dbReference type="Pfam" id="PF20684">
    <property type="entry name" value="Fung_rhodopsin"/>
    <property type="match status" value="1"/>
</dbReference>
<sequence length="389" mass="42630">MRRSMDVDANVCVAVTLAFATLFTVARFWARYMTKVKLWLDDWFALAAYITGVGFSVLIVAWTVIGGLGQEIATLDMSSDEAIKRSSIFVLLIELFYAFSLFCSKFSILGMYWRLFSTSPIRLPIQVLAVVSLIWVIIRTFMTIFHCVPPQAFWDPSVKNARCDIDNSKFFFGTTLTHLLIDVAILMLPAIQVRQLKLRTGQKLGVVGLFMFGAVVCVAAVVLLVAAVHLDSHSPEMPYDMITIMIPATIEVNFAVVSACLPTIRPVIQRLVPNSALASGGRSSTNNGGARTRTGTGTNVKLRTLATAYELEDDSSTKNFADRNYSSNGMRYADAETGSSGSNEDVSRPGPRTVIEAGPDDGQTSTRSGQPEDGGIRVKNEMSISYESR</sequence>
<feature type="transmembrane region" description="Helical" evidence="7">
    <location>
        <begin position="242"/>
        <end position="264"/>
    </location>
</feature>
<evidence type="ECO:0000313" key="9">
    <source>
        <dbReference type="EMBL" id="KAI6781703.1"/>
    </source>
</evidence>
<keyword evidence="2 7" id="KW-0812">Transmembrane</keyword>
<dbReference type="AlphaFoldDB" id="A0A9P9Y208"/>
<reference evidence="9" key="1">
    <citation type="journal article" date="2021" name="J Fungi (Basel)">
        <title>Genomic and Metabolomic Analyses of the Marine Fungus Emericellopsis cladophorae: Insights into Saltwater Adaptability Mechanisms and Its Biosynthetic Potential.</title>
        <authorList>
            <person name="Goncalves M.F.M."/>
            <person name="Hilario S."/>
            <person name="Van de Peer Y."/>
            <person name="Esteves A.C."/>
            <person name="Alves A."/>
        </authorList>
    </citation>
    <scope>NUCLEOTIDE SEQUENCE</scope>
    <source>
        <strain evidence="9">MUM 19.33</strain>
    </source>
</reference>
<evidence type="ECO:0000259" key="8">
    <source>
        <dbReference type="Pfam" id="PF20684"/>
    </source>
</evidence>
<evidence type="ECO:0000256" key="6">
    <source>
        <dbReference type="SAM" id="MobiDB-lite"/>
    </source>
</evidence>
<feature type="compositionally biased region" description="Low complexity" evidence="6">
    <location>
        <begin position="285"/>
        <end position="299"/>
    </location>
</feature>
<dbReference type="PANTHER" id="PTHR33048:SF47">
    <property type="entry name" value="INTEGRAL MEMBRANE PROTEIN-RELATED"/>
    <property type="match status" value="1"/>
</dbReference>
<dbReference type="GO" id="GO:0016020">
    <property type="term" value="C:membrane"/>
    <property type="evidence" value="ECO:0007669"/>
    <property type="project" value="UniProtKB-SubCell"/>
</dbReference>
<dbReference type="GeneID" id="75830460"/>
<keyword evidence="4 7" id="KW-0472">Membrane</keyword>
<dbReference type="EMBL" id="JAGIXG020000019">
    <property type="protein sequence ID" value="KAI6781703.1"/>
    <property type="molecule type" value="Genomic_DNA"/>
</dbReference>
<dbReference type="RefSeq" id="XP_051362559.1">
    <property type="nucleotide sequence ID" value="XM_051506163.1"/>
</dbReference>
<evidence type="ECO:0000313" key="10">
    <source>
        <dbReference type="Proteomes" id="UP001055219"/>
    </source>
</evidence>
<comment type="similarity">
    <text evidence="5">Belongs to the SAT4 family.</text>
</comment>
<evidence type="ECO:0000256" key="1">
    <source>
        <dbReference type="ARBA" id="ARBA00004141"/>
    </source>
</evidence>
<organism evidence="9 10">
    <name type="scientific">Emericellopsis cladophorae</name>
    <dbReference type="NCBI Taxonomy" id="2686198"/>
    <lineage>
        <taxon>Eukaryota</taxon>
        <taxon>Fungi</taxon>
        <taxon>Dikarya</taxon>
        <taxon>Ascomycota</taxon>
        <taxon>Pezizomycotina</taxon>
        <taxon>Sordariomycetes</taxon>
        <taxon>Hypocreomycetidae</taxon>
        <taxon>Hypocreales</taxon>
        <taxon>Bionectriaceae</taxon>
        <taxon>Emericellopsis</taxon>
    </lineage>
</organism>
<comment type="subcellular location">
    <subcellularLocation>
        <location evidence="1">Membrane</location>
        <topology evidence="1">Multi-pass membrane protein</topology>
    </subcellularLocation>
</comment>
<dbReference type="OrthoDB" id="5417844at2759"/>
<feature type="domain" description="Rhodopsin" evidence="8">
    <location>
        <begin position="26"/>
        <end position="270"/>
    </location>
</feature>
<protein>
    <recommendedName>
        <fullName evidence="8">Rhodopsin domain-containing protein</fullName>
    </recommendedName>
</protein>
<feature type="region of interest" description="Disordered" evidence="6">
    <location>
        <begin position="331"/>
        <end position="389"/>
    </location>
</feature>
<feature type="transmembrane region" description="Helical" evidence="7">
    <location>
        <begin position="125"/>
        <end position="149"/>
    </location>
</feature>
<feature type="transmembrane region" description="Helical" evidence="7">
    <location>
        <begin position="204"/>
        <end position="230"/>
    </location>
</feature>
<comment type="caution">
    <text evidence="9">The sequence shown here is derived from an EMBL/GenBank/DDBJ whole genome shotgun (WGS) entry which is preliminary data.</text>
</comment>
<keyword evidence="10" id="KW-1185">Reference proteome</keyword>
<name>A0A9P9Y208_9HYPO</name>
<dbReference type="PANTHER" id="PTHR33048">
    <property type="entry name" value="PTH11-LIKE INTEGRAL MEMBRANE PROTEIN (AFU_ORTHOLOGUE AFUA_5G11245)"/>
    <property type="match status" value="1"/>
</dbReference>
<accession>A0A9P9Y208</accession>
<feature type="transmembrane region" description="Helical" evidence="7">
    <location>
        <begin position="43"/>
        <end position="68"/>
    </location>
</feature>